<evidence type="ECO:0000313" key="2">
    <source>
        <dbReference type="EMBL" id="MPL87680.1"/>
    </source>
</evidence>
<protein>
    <submittedName>
        <fullName evidence="2">Cyclic di-GMP phosphodiesterase</fullName>
        <ecNumber evidence="2">3.1.4.-</ecNumber>
    </submittedName>
</protein>
<dbReference type="GO" id="GO:0016787">
    <property type="term" value="F:hydrolase activity"/>
    <property type="evidence" value="ECO:0007669"/>
    <property type="project" value="UniProtKB-KW"/>
</dbReference>
<sequence>MAKVVSSKAPSRSSILLRLAIQRPTTILPVPSRCNQARAPAPLAEELCRARDLYFDACSYIKNLMQEKKVGAIEVAELRAFLNEIIQSLHRNFNALLLITTIKKTSDYTYRHSINVAIFSIAFAQFLGLDDDETFDTGMAGLFHDYGKAFVPQEILNAPRSLSLDETSVIRSHVKLGHDNLKDIPWVNSVILDGILHHHERHDGSGYPHQLSGEAISLHGSIISICDVYDALTSTRVYKNAIPPAQAVKKLFTMSGQAWAPGLVEHFIKLVGIFPVGTVVQLSNETTGIVCQQDHKSPLKPTVLVILKKDRPYAPYYLKLAQNDQVSINRVLVPSELASIKNSQFYRMFLDR</sequence>
<name>A0A644V8L5_9ZZZZ</name>
<keyword evidence="2" id="KW-0378">Hydrolase</keyword>
<gene>
    <name evidence="2" type="ORF">SDC9_33685</name>
</gene>
<dbReference type="SUPFAM" id="SSF109604">
    <property type="entry name" value="HD-domain/PDEase-like"/>
    <property type="match status" value="1"/>
</dbReference>
<feature type="domain" description="HD-GYP" evidence="1">
    <location>
        <begin position="87"/>
        <end position="283"/>
    </location>
</feature>
<dbReference type="PANTHER" id="PTHR43155:SF2">
    <property type="entry name" value="CYCLIC DI-GMP PHOSPHODIESTERASE PA4108"/>
    <property type="match status" value="1"/>
</dbReference>
<dbReference type="AlphaFoldDB" id="A0A644V8L5"/>
<dbReference type="SMART" id="SM00471">
    <property type="entry name" value="HDc"/>
    <property type="match status" value="1"/>
</dbReference>
<dbReference type="CDD" id="cd00077">
    <property type="entry name" value="HDc"/>
    <property type="match status" value="1"/>
</dbReference>
<dbReference type="Pfam" id="PF13487">
    <property type="entry name" value="HD_5"/>
    <property type="match status" value="1"/>
</dbReference>
<dbReference type="PROSITE" id="PS51832">
    <property type="entry name" value="HD_GYP"/>
    <property type="match status" value="1"/>
</dbReference>
<comment type="caution">
    <text evidence="2">The sequence shown here is derived from an EMBL/GenBank/DDBJ whole genome shotgun (WGS) entry which is preliminary data.</text>
</comment>
<proteinExistence type="predicted"/>
<dbReference type="InterPro" id="IPR003607">
    <property type="entry name" value="HD/PDEase_dom"/>
</dbReference>
<dbReference type="EC" id="3.1.4.-" evidence="2"/>
<evidence type="ECO:0000259" key="1">
    <source>
        <dbReference type="PROSITE" id="PS51832"/>
    </source>
</evidence>
<dbReference type="EMBL" id="VSSQ01000243">
    <property type="protein sequence ID" value="MPL87680.1"/>
    <property type="molecule type" value="Genomic_DNA"/>
</dbReference>
<dbReference type="InterPro" id="IPR037522">
    <property type="entry name" value="HD_GYP_dom"/>
</dbReference>
<accession>A0A644V8L5</accession>
<dbReference type="Gene3D" id="1.10.3210.10">
    <property type="entry name" value="Hypothetical protein af1432"/>
    <property type="match status" value="1"/>
</dbReference>
<organism evidence="2">
    <name type="scientific">bioreactor metagenome</name>
    <dbReference type="NCBI Taxonomy" id="1076179"/>
    <lineage>
        <taxon>unclassified sequences</taxon>
        <taxon>metagenomes</taxon>
        <taxon>ecological metagenomes</taxon>
    </lineage>
</organism>
<dbReference type="PANTHER" id="PTHR43155">
    <property type="entry name" value="CYCLIC DI-GMP PHOSPHODIESTERASE PA4108-RELATED"/>
    <property type="match status" value="1"/>
</dbReference>
<reference evidence="2" key="1">
    <citation type="submission" date="2019-08" db="EMBL/GenBank/DDBJ databases">
        <authorList>
            <person name="Kucharzyk K."/>
            <person name="Murdoch R.W."/>
            <person name="Higgins S."/>
            <person name="Loffler F."/>
        </authorList>
    </citation>
    <scope>NUCLEOTIDE SEQUENCE</scope>
</reference>